<dbReference type="OrthoDB" id="64211at2759"/>
<dbReference type="Proteomes" id="UP000794436">
    <property type="component" value="Unassembled WGS sequence"/>
</dbReference>
<reference evidence="2" key="1">
    <citation type="submission" date="2019-03" db="EMBL/GenBank/DDBJ databases">
        <title>Long read genome sequence of the mycoparasitic Pythium oligandrum ATCC 38472 isolated from sugarbeet rhizosphere.</title>
        <authorList>
            <person name="Gaulin E."/>
        </authorList>
    </citation>
    <scope>NUCLEOTIDE SEQUENCE</scope>
    <source>
        <strain evidence="2">ATCC 38472_TT</strain>
    </source>
</reference>
<dbReference type="AlphaFoldDB" id="A0A8K1C7C9"/>
<accession>A0A8K1C7C9</accession>
<evidence type="ECO:0000256" key="1">
    <source>
        <dbReference type="SAM" id="MobiDB-lite"/>
    </source>
</evidence>
<name>A0A8K1C7C9_PYTOL</name>
<sequence length="361" mass="40007">MVQSDVASEHGQRSPDKADEFAWLARLEQDMRNADTAIGAFVARLPQPSKRRAKSSSERGKAFRERRREHEQELEERILGLKNEVEELGMRRQAWEGIHLNTRMGVTGSLAQTIREYQRLFKYGLVELPSASSMVGKKRSHISDEVVKQVKLQEEFIRRVIDPDAIVGGTTGTEASITQWRLYTKSHSSMSSTITSMEVTGSEDCATVIERGVLTVRLSRGTFQMMFPHALADEDLIQSLVGKEVGYEYTKRFQFTSDAHISVESVDVSFVDGLLAAGVSMTDVTRLMAAASISSESMIDPDAENERVEVLDEEIKPPQSPNTQPCESPCSCEDPVDVSKSPSSPDRLSMAFLLSPDASGA</sequence>
<protein>
    <submittedName>
        <fullName evidence="2">Uncharacterized protein</fullName>
    </submittedName>
</protein>
<comment type="caution">
    <text evidence="2">The sequence shown here is derived from an EMBL/GenBank/DDBJ whole genome shotgun (WGS) entry which is preliminary data.</text>
</comment>
<evidence type="ECO:0000313" key="3">
    <source>
        <dbReference type="Proteomes" id="UP000794436"/>
    </source>
</evidence>
<dbReference type="EMBL" id="SPLM01000114">
    <property type="protein sequence ID" value="TMW57814.1"/>
    <property type="molecule type" value="Genomic_DNA"/>
</dbReference>
<feature type="region of interest" description="Disordered" evidence="1">
    <location>
        <begin position="314"/>
        <end position="361"/>
    </location>
</feature>
<evidence type="ECO:0000313" key="2">
    <source>
        <dbReference type="EMBL" id="TMW57814.1"/>
    </source>
</evidence>
<organism evidence="2 3">
    <name type="scientific">Pythium oligandrum</name>
    <name type="common">Mycoparasitic fungus</name>
    <dbReference type="NCBI Taxonomy" id="41045"/>
    <lineage>
        <taxon>Eukaryota</taxon>
        <taxon>Sar</taxon>
        <taxon>Stramenopiles</taxon>
        <taxon>Oomycota</taxon>
        <taxon>Peronosporomycetes</taxon>
        <taxon>Pythiales</taxon>
        <taxon>Pythiaceae</taxon>
        <taxon>Pythium</taxon>
    </lineage>
</organism>
<proteinExistence type="predicted"/>
<feature type="region of interest" description="Disordered" evidence="1">
    <location>
        <begin position="47"/>
        <end position="69"/>
    </location>
</feature>
<gene>
    <name evidence="2" type="ORF">Poli38472_014417</name>
</gene>
<feature type="compositionally biased region" description="Basic and acidic residues" evidence="1">
    <location>
        <begin position="55"/>
        <end position="69"/>
    </location>
</feature>
<keyword evidence="3" id="KW-1185">Reference proteome</keyword>